<feature type="transmembrane region" description="Helical" evidence="5">
    <location>
        <begin position="227"/>
        <end position="245"/>
    </location>
</feature>
<evidence type="ECO:0000313" key="6">
    <source>
        <dbReference type="EMBL" id="VDO66213.1"/>
    </source>
</evidence>
<dbReference type="EMBL" id="UZAF01020086">
    <property type="protein sequence ID" value="VDO66213.1"/>
    <property type="molecule type" value="Genomic_DNA"/>
</dbReference>
<dbReference type="WBParaSite" id="HPLM_0001766501-mRNA-1">
    <property type="protein sequence ID" value="HPLM_0001766501-mRNA-1"/>
    <property type="gene ID" value="HPLM_0001766501"/>
</dbReference>
<evidence type="ECO:0000256" key="1">
    <source>
        <dbReference type="ARBA" id="ARBA00004141"/>
    </source>
</evidence>
<evidence type="ECO:0000256" key="3">
    <source>
        <dbReference type="ARBA" id="ARBA00022989"/>
    </source>
</evidence>
<comment type="subcellular location">
    <subcellularLocation>
        <location evidence="1">Membrane</location>
        <topology evidence="1">Multi-pass membrane protein</topology>
    </subcellularLocation>
</comment>
<reference evidence="6 7" key="2">
    <citation type="submission" date="2018-11" db="EMBL/GenBank/DDBJ databases">
        <authorList>
            <consortium name="Pathogen Informatics"/>
        </authorList>
    </citation>
    <scope>NUCLEOTIDE SEQUENCE [LARGE SCALE GENOMIC DNA]</scope>
    <source>
        <strain evidence="6 7">MHpl1</strain>
    </source>
</reference>
<evidence type="ECO:0000313" key="8">
    <source>
        <dbReference type="WBParaSite" id="HPLM_0001766501-mRNA-1"/>
    </source>
</evidence>
<name>A0A0N4X096_HAEPC</name>
<accession>A0A0N4X096</accession>
<keyword evidence="3 5" id="KW-1133">Transmembrane helix</keyword>
<reference evidence="8" key="1">
    <citation type="submission" date="2016-04" db="UniProtKB">
        <authorList>
            <consortium name="WormBaseParasite"/>
        </authorList>
    </citation>
    <scope>IDENTIFICATION</scope>
</reference>
<gene>
    <name evidence="6" type="ORF">HPLM_LOCUS17657</name>
</gene>
<evidence type="ECO:0000313" key="7">
    <source>
        <dbReference type="Proteomes" id="UP000268014"/>
    </source>
</evidence>
<dbReference type="OMA" id="YICHVIV"/>
<dbReference type="STRING" id="6290.A0A0N4X096"/>
<sequence>MNSTDVPFIDQWFKGLPAIYIVFIGICSCVFIAITVATVLMAMRVHFHVPNEYVQGDLYFIIFVPFIVSGMCLIGNIIPRAAPVTYAVGLMCFTLTFDLIAVAAIVCLEWTKVRRLTYFVRQSPLVRVFLQVVIVIVSIEGVSDGSAVLQILNGLGVASTLIAVYICHVIVTATRDVLTPYNMYVIFRCVDTTQMLYTFQKFILDLIAKNGGMGGLPMATPPMVARFWHNVAMTFEVGIVCVVMFRNIGPGKSAFFAEQNEAVHVCHPMPLANL</sequence>
<protein>
    <submittedName>
        <fullName evidence="8">G protein-coupled receptor</fullName>
    </submittedName>
</protein>
<evidence type="ECO:0000256" key="2">
    <source>
        <dbReference type="ARBA" id="ARBA00022692"/>
    </source>
</evidence>
<feature type="transmembrane region" description="Helical" evidence="5">
    <location>
        <begin position="118"/>
        <end position="139"/>
    </location>
</feature>
<keyword evidence="7" id="KW-1185">Reference proteome</keyword>
<feature type="transmembrane region" description="Helical" evidence="5">
    <location>
        <begin position="151"/>
        <end position="173"/>
    </location>
</feature>
<dbReference type="SMART" id="SM01417">
    <property type="entry name" value="Solute_trans_a"/>
    <property type="match status" value="1"/>
</dbReference>
<keyword evidence="2 5" id="KW-0812">Transmembrane</keyword>
<organism evidence="8">
    <name type="scientific">Haemonchus placei</name>
    <name type="common">Barber's pole worm</name>
    <dbReference type="NCBI Taxonomy" id="6290"/>
    <lineage>
        <taxon>Eukaryota</taxon>
        <taxon>Metazoa</taxon>
        <taxon>Ecdysozoa</taxon>
        <taxon>Nematoda</taxon>
        <taxon>Chromadorea</taxon>
        <taxon>Rhabditida</taxon>
        <taxon>Rhabditina</taxon>
        <taxon>Rhabditomorpha</taxon>
        <taxon>Strongyloidea</taxon>
        <taxon>Trichostrongylidae</taxon>
        <taxon>Haemonchus</taxon>
    </lineage>
</organism>
<evidence type="ECO:0000256" key="4">
    <source>
        <dbReference type="ARBA" id="ARBA00023136"/>
    </source>
</evidence>
<evidence type="ECO:0000256" key="5">
    <source>
        <dbReference type="SAM" id="Phobius"/>
    </source>
</evidence>
<dbReference type="PANTHER" id="PTHR23423">
    <property type="entry name" value="ORGANIC SOLUTE TRANSPORTER-RELATED"/>
    <property type="match status" value="1"/>
</dbReference>
<keyword evidence="4 5" id="KW-0472">Membrane</keyword>
<dbReference type="GO" id="GO:0016020">
    <property type="term" value="C:membrane"/>
    <property type="evidence" value="ECO:0007669"/>
    <property type="project" value="UniProtKB-SubCell"/>
</dbReference>
<dbReference type="Proteomes" id="UP000268014">
    <property type="component" value="Unassembled WGS sequence"/>
</dbReference>
<dbReference type="OrthoDB" id="5863350at2759"/>
<dbReference type="Pfam" id="PF03619">
    <property type="entry name" value="Solute_trans_a"/>
    <property type="match status" value="1"/>
</dbReference>
<dbReference type="AlphaFoldDB" id="A0A0N4X096"/>
<feature type="transmembrane region" description="Helical" evidence="5">
    <location>
        <begin position="84"/>
        <end position="106"/>
    </location>
</feature>
<dbReference type="InterPro" id="IPR005178">
    <property type="entry name" value="Ostalpha/TMEM184C"/>
</dbReference>
<feature type="transmembrane region" description="Helical" evidence="5">
    <location>
        <begin position="58"/>
        <end position="78"/>
    </location>
</feature>
<feature type="transmembrane region" description="Helical" evidence="5">
    <location>
        <begin position="20"/>
        <end position="46"/>
    </location>
</feature>
<proteinExistence type="predicted"/>